<keyword evidence="5" id="KW-1185">Reference proteome</keyword>
<dbReference type="PANTHER" id="PTHR43572">
    <property type="entry name" value="CHAPERONE PROTEIN CLPD, CHLOROPLASTIC"/>
    <property type="match status" value="1"/>
</dbReference>
<keyword evidence="2" id="KW-0677">Repeat</keyword>
<evidence type="ECO:0000256" key="2">
    <source>
        <dbReference type="ARBA" id="ARBA00022737"/>
    </source>
</evidence>
<organism evidence="4 5">
    <name type="scientific">Hibiscus sabdariffa</name>
    <name type="common">roselle</name>
    <dbReference type="NCBI Taxonomy" id="183260"/>
    <lineage>
        <taxon>Eukaryota</taxon>
        <taxon>Viridiplantae</taxon>
        <taxon>Streptophyta</taxon>
        <taxon>Embryophyta</taxon>
        <taxon>Tracheophyta</taxon>
        <taxon>Spermatophyta</taxon>
        <taxon>Magnoliopsida</taxon>
        <taxon>eudicotyledons</taxon>
        <taxon>Gunneridae</taxon>
        <taxon>Pentapetalae</taxon>
        <taxon>rosids</taxon>
        <taxon>malvids</taxon>
        <taxon>Malvales</taxon>
        <taxon>Malvaceae</taxon>
        <taxon>Malvoideae</taxon>
        <taxon>Hibiscus</taxon>
    </lineage>
</organism>
<gene>
    <name evidence="4" type="ORF">V6N12_016851</name>
</gene>
<evidence type="ECO:0000256" key="1">
    <source>
        <dbReference type="ARBA" id="ARBA00008675"/>
    </source>
</evidence>
<accession>A0ABR2BPX4</accession>
<dbReference type="PANTHER" id="PTHR43572:SF7">
    <property type="entry name" value="CLP R DOMAIN-CONTAINING PROTEIN"/>
    <property type="match status" value="1"/>
</dbReference>
<protein>
    <recommendedName>
        <fullName evidence="3">SMAX1-like nucleotide binding domain-containing protein</fullName>
    </recommendedName>
</protein>
<proteinExistence type="inferred from homology"/>
<comment type="similarity">
    <text evidence="1">Belongs to the ClpA/ClpB family.</text>
</comment>
<feature type="domain" description="SMAX1-like nucleotide binding" evidence="3">
    <location>
        <begin position="7"/>
        <end position="92"/>
    </location>
</feature>
<dbReference type="InterPro" id="IPR051650">
    <property type="entry name" value="SL_signaling_regulator"/>
</dbReference>
<evidence type="ECO:0000259" key="3">
    <source>
        <dbReference type="Pfam" id="PF23569"/>
    </source>
</evidence>
<reference evidence="4 5" key="1">
    <citation type="journal article" date="2024" name="G3 (Bethesda)">
        <title>Genome assembly of Hibiscus sabdariffa L. provides insights into metabolisms of medicinal natural products.</title>
        <authorList>
            <person name="Kim T."/>
        </authorList>
    </citation>
    <scope>NUCLEOTIDE SEQUENCE [LARGE SCALE GENOMIC DNA]</scope>
    <source>
        <strain evidence="4">TK-2024</strain>
        <tissue evidence="4">Old leaves</tissue>
    </source>
</reference>
<dbReference type="EMBL" id="JBBPBM010000095">
    <property type="protein sequence ID" value="KAK8509007.1"/>
    <property type="molecule type" value="Genomic_DNA"/>
</dbReference>
<evidence type="ECO:0000313" key="4">
    <source>
        <dbReference type="EMBL" id="KAK8509007.1"/>
    </source>
</evidence>
<name>A0ABR2BPX4_9ROSI</name>
<comment type="caution">
    <text evidence="4">The sequence shown here is derived from an EMBL/GenBank/DDBJ whole genome shotgun (WGS) entry which is preliminary data.</text>
</comment>
<sequence length="99" mass="11115">MCRIVNGRGNTVIIGESVAIAKSIVRGVMDKFEKGQVSRGLRYLQFISLPLFSLKNHAKDEAEHKLLELKCLVKNYIGRGVVLYLGDLKLIFGVLVNLW</sequence>
<evidence type="ECO:0000313" key="5">
    <source>
        <dbReference type="Proteomes" id="UP001472677"/>
    </source>
</evidence>
<dbReference type="InterPro" id="IPR058680">
    <property type="entry name" value="NBD_SMAX1-like"/>
</dbReference>
<dbReference type="Pfam" id="PF23569">
    <property type="entry name" value="NBD_SMAX1"/>
    <property type="match status" value="1"/>
</dbReference>
<dbReference type="Proteomes" id="UP001472677">
    <property type="component" value="Unassembled WGS sequence"/>
</dbReference>